<comment type="similarity">
    <text evidence="3">Belongs to the KHG/KDPG aldolase family.</text>
</comment>
<evidence type="ECO:0000256" key="4">
    <source>
        <dbReference type="ARBA" id="ARBA00011233"/>
    </source>
</evidence>
<dbReference type="EC" id="4.1.2.14" evidence="5"/>
<evidence type="ECO:0000256" key="1">
    <source>
        <dbReference type="ARBA" id="ARBA00000654"/>
    </source>
</evidence>
<evidence type="ECO:0000256" key="3">
    <source>
        <dbReference type="ARBA" id="ARBA00006906"/>
    </source>
</evidence>
<comment type="catalytic activity">
    <reaction evidence="1">
        <text>2-dehydro-3-deoxy-6-phospho-D-gluconate = D-glyceraldehyde 3-phosphate + pyruvate</text>
        <dbReference type="Rhea" id="RHEA:17089"/>
        <dbReference type="ChEBI" id="CHEBI:15361"/>
        <dbReference type="ChEBI" id="CHEBI:57569"/>
        <dbReference type="ChEBI" id="CHEBI:59776"/>
        <dbReference type="EC" id="4.1.2.14"/>
    </reaction>
</comment>
<keyword evidence="8" id="KW-0119">Carbohydrate metabolism</keyword>
<dbReference type="PANTHER" id="PTHR30246:SF1">
    <property type="entry name" value="2-DEHYDRO-3-DEOXY-6-PHOSPHOGALACTONATE ALDOLASE-RELATED"/>
    <property type="match status" value="1"/>
</dbReference>
<sequence>MSAKSSSPAQAGHDLDVLEELGRARVVPVVVVDDETQGLGVAKALSDGGLPVAEVTFRTAGARAAIAAIAAEHPDLLLGAGTVVTPQQVDEAVAAGAKYLVSPGTSASVVRAAQAAGIPILPGVASASDIMAALDLGVTTVKLFPAGVVGGPAAIKALSAPFGQVRFVPTGGVSAANLPEYLGLPSVLAVGGSWMVEKKLVVAGDFAEITRRTAEAVSIAARPEGA</sequence>
<dbReference type="RefSeq" id="WP_344099343.1">
    <property type="nucleotide sequence ID" value="NZ_BAAANL010000001.1"/>
</dbReference>
<comment type="caution">
    <text evidence="9">The sequence shown here is derived from an EMBL/GenBank/DDBJ whole genome shotgun (WGS) entry which is preliminary data.</text>
</comment>
<accession>A0ABP4ZG62</accession>
<name>A0ABP4ZG62_9MICO</name>
<reference evidence="10" key="1">
    <citation type="journal article" date="2019" name="Int. J. Syst. Evol. Microbiol.">
        <title>The Global Catalogue of Microorganisms (GCM) 10K type strain sequencing project: providing services to taxonomists for standard genome sequencing and annotation.</title>
        <authorList>
            <consortium name="The Broad Institute Genomics Platform"/>
            <consortium name="The Broad Institute Genome Sequencing Center for Infectious Disease"/>
            <person name="Wu L."/>
            <person name="Ma J."/>
        </authorList>
    </citation>
    <scope>NUCLEOTIDE SEQUENCE [LARGE SCALE GENOMIC DNA]</scope>
    <source>
        <strain evidence="10">JCM 14326</strain>
    </source>
</reference>
<dbReference type="EMBL" id="BAAANL010000001">
    <property type="protein sequence ID" value="GAA1852135.1"/>
    <property type="molecule type" value="Genomic_DNA"/>
</dbReference>
<evidence type="ECO:0000256" key="8">
    <source>
        <dbReference type="ARBA" id="ARBA00023277"/>
    </source>
</evidence>
<keyword evidence="7" id="KW-0704">Schiff base</keyword>
<dbReference type="NCBIfam" id="TIGR01182">
    <property type="entry name" value="eda"/>
    <property type="match status" value="1"/>
</dbReference>
<dbReference type="NCBIfam" id="NF004325">
    <property type="entry name" value="PRK05718.1"/>
    <property type="match status" value="1"/>
</dbReference>
<keyword evidence="6" id="KW-0456">Lyase</keyword>
<dbReference type="Proteomes" id="UP001501094">
    <property type="component" value="Unassembled WGS sequence"/>
</dbReference>
<dbReference type="InterPro" id="IPR031337">
    <property type="entry name" value="KDPG/KHG_AS_1"/>
</dbReference>
<keyword evidence="10" id="KW-1185">Reference proteome</keyword>
<comment type="pathway">
    <text evidence="2">Carbohydrate acid metabolism; 2-dehydro-3-deoxy-D-gluconate degradation; D-glyceraldehyde 3-phosphate and pyruvate from 2-dehydro-3-deoxy-D-gluconate: step 2/2.</text>
</comment>
<dbReference type="SUPFAM" id="SSF51569">
    <property type="entry name" value="Aldolase"/>
    <property type="match status" value="1"/>
</dbReference>
<comment type="subunit">
    <text evidence="4">Homotrimer.</text>
</comment>
<dbReference type="InterPro" id="IPR000887">
    <property type="entry name" value="Aldlse_KDPG_KHG"/>
</dbReference>
<dbReference type="Gene3D" id="3.20.20.70">
    <property type="entry name" value="Aldolase class I"/>
    <property type="match status" value="1"/>
</dbReference>
<evidence type="ECO:0000256" key="2">
    <source>
        <dbReference type="ARBA" id="ARBA00004736"/>
    </source>
</evidence>
<proteinExistence type="inferred from homology"/>
<evidence type="ECO:0000256" key="7">
    <source>
        <dbReference type="ARBA" id="ARBA00023270"/>
    </source>
</evidence>
<dbReference type="PANTHER" id="PTHR30246">
    <property type="entry name" value="2-KETO-3-DEOXY-6-PHOSPHOGLUCONATE ALDOLASE"/>
    <property type="match status" value="1"/>
</dbReference>
<dbReference type="InterPro" id="IPR013785">
    <property type="entry name" value="Aldolase_TIM"/>
</dbReference>
<evidence type="ECO:0000313" key="10">
    <source>
        <dbReference type="Proteomes" id="UP001501094"/>
    </source>
</evidence>
<organism evidence="9 10">
    <name type="scientific">Myceligenerans crystallogenes</name>
    <dbReference type="NCBI Taxonomy" id="316335"/>
    <lineage>
        <taxon>Bacteria</taxon>
        <taxon>Bacillati</taxon>
        <taxon>Actinomycetota</taxon>
        <taxon>Actinomycetes</taxon>
        <taxon>Micrococcales</taxon>
        <taxon>Promicromonosporaceae</taxon>
        <taxon>Myceligenerans</taxon>
    </lineage>
</organism>
<evidence type="ECO:0000256" key="6">
    <source>
        <dbReference type="ARBA" id="ARBA00023239"/>
    </source>
</evidence>
<dbReference type="PROSITE" id="PS00160">
    <property type="entry name" value="ALDOLASE_KDPG_KHG_2"/>
    <property type="match status" value="1"/>
</dbReference>
<evidence type="ECO:0000313" key="9">
    <source>
        <dbReference type="EMBL" id="GAA1852135.1"/>
    </source>
</evidence>
<protein>
    <recommendedName>
        <fullName evidence="5">2-dehydro-3-deoxy-phosphogluconate aldolase</fullName>
        <ecNumber evidence="5">4.1.2.14</ecNumber>
    </recommendedName>
</protein>
<evidence type="ECO:0000256" key="5">
    <source>
        <dbReference type="ARBA" id="ARBA00013063"/>
    </source>
</evidence>
<dbReference type="PROSITE" id="PS00159">
    <property type="entry name" value="ALDOLASE_KDPG_KHG_1"/>
    <property type="match status" value="1"/>
</dbReference>
<dbReference type="CDD" id="cd00452">
    <property type="entry name" value="KDPG_aldolase"/>
    <property type="match status" value="1"/>
</dbReference>
<gene>
    <name evidence="9" type="primary">eda</name>
    <name evidence="9" type="ORF">GCM10009751_05910</name>
</gene>
<dbReference type="InterPro" id="IPR031338">
    <property type="entry name" value="KDPG/KHG_AS_2"/>
</dbReference>
<dbReference type="Pfam" id="PF01081">
    <property type="entry name" value="Aldolase"/>
    <property type="match status" value="1"/>
</dbReference>